<evidence type="ECO:0000313" key="3">
    <source>
        <dbReference type="EMBL" id="OJJ17413.1"/>
    </source>
</evidence>
<dbReference type="AlphaFoldDB" id="A0A1L9QKU1"/>
<dbReference type="InterPro" id="IPR032710">
    <property type="entry name" value="NTF2-like_dom_sf"/>
</dbReference>
<feature type="domain" description="SnoaL-like" evidence="1">
    <location>
        <begin position="176"/>
        <end position="282"/>
    </location>
</feature>
<feature type="domain" description="SnoaL-like" evidence="2">
    <location>
        <begin position="15"/>
        <end position="138"/>
    </location>
</feature>
<evidence type="ECO:0000259" key="1">
    <source>
        <dbReference type="Pfam" id="PF12680"/>
    </source>
</evidence>
<dbReference type="InterPro" id="IPR037401">
    <property type="entry name" value="SnoaL-like"/>
</dbReference>
<dbReference type="Gene3D" id="3.10.450.50">
    <property type="match status" value="2"/>
</dbReference>
<gene>
    <name evidence="3" type="ORF">BI308_22795</name>
</gene>
<reference evidence="3" key="1">
    <citation type="submission" date="2016-10" db="EMBL/GenBank/DDBJ databases">
        <title>CRISPR-Cas defence system in Roseofilum reptotaenium: evidence of a bacteriophage-cyanobacterium arms race in the coral black band disease.</title>
        <authorList>
            <person name="Buerger P."/>
            <person name="Wood-Charlson E.M."/>
            <person name="Weynberg K.D."/>
            <person name="Willis B."/>
            <person name="Van Oppen M.J."/>
        </authorList>
    </citation>
    <scope>NUCLEOTIDE SEQUENCE [LARGE SCALE GENOMIC DNA]</scope>
    <source>
        <strain evidence="3">AO1-A</strain>
    </source>
</reference>
<protein>
    <recommendedName>
        <fullName evidence="1 2">SnoaL-like domain-containing protein</fullName>
    </recommendedName>
</protein>
<dbReference type="Pfam" id="PF12680">
    <property type="entry name" value="SnoaL_2"/>
    <property type="match status" value="1"/>
</dbReference>
<evidence type="ECO:0000259" key="2">
    <source>
        <dbReference type="Pfam" id="PF13577"/>
    </source>
</evidence>
<dbReference type="EMBL" id="MLAW01000059">
    <property type="protein sequence ID" value="OJJ17413.1"/>
    <property type="molecule type" value="Genomic_DNA"/>
</dbReference>
<sequence length="305" mass="34628">MTTTVNVADAFDVTALDKAAIHTIIHSVSTLADRGDFESLEKLFAEAVKVDYTSAFGGESELKSPQALMTQWASLLPGFERTHHQLSNIEIQIKGNSATATADVSADHYLNEMFWQIAGSYEYGFVKKDGQWTIDKMTFIAESEEGSRDIIAQALEQAKINYSSYLQRQQVKQVVIDFLQSLEDKDMDKFATLWAENAILDMPFSPEGYPKRVEGKEALIQHYAAWPEISGRADFTDRLVFYPMQDATMIFAEWYGDVEMTSTGKQYKQRYGGLFHVVDGKIELFREYYDPMVFRDAFGLDADKK</sequence>
<dbReference type="Proteomes" id="UP000183940">
    <property type="component" value="Unassembled WGS sequence"/>
</dbReference>
<organism evidence="3 4">
    <name type="scientific">Roseofilum reptotaenium AO1-A</name>
    <dbReference type="NCBI Taxonomy" id="1925591"/>
    <lineage>
        <taxon>Bacteria</taxon>
        <taxon>Bacillati</taxon>
        <taxon>Cyanobacteriota</taxon>
        <taxon>Cyanophyceae</taxon>
        <taxon>Desertifilales</taxon>
        <taxon>Desertifilaceae</taxon>
        <taxon>Roseofilum</taxon>
    </lineage>
</organism>
<comment type="caution">
    <text evidence="3">The sequence shown here is derived from an EMBL/GenBank/DDBJ whole genome shotgun (WGS) entry which is preliminary data.</text>
</comment>
<dbReference type="CDD" id="cd00531">
    <property type="entry name" value="NTF2_like"/>
    <property type="match status" value="1"/>
</dbReference>
<dbReference type="Pfam" id="PF13577">
    <property type="entry name" value="SnoaL_4"/>
    <property type="match status" value="1"/>
</dbReference>
<name>A0A1L9QKU1_9CYAN</name>
<evidence type="ECO:0000313" key="4">
    <source>
        <dbReference type="Proteomes" id="UP000183940"/>
    </source>
</evidence>
<accession>A0A1L9QKU1</accession>
<proteinExistence type="predicted"/>
<keyword evidence="4" id="KW-1185">Reference proteome</keyword>
<dbReference type="SUPFAM" id="SSF54427">
    <property type="entry name" value="NTF2-like"/>
    <property type="match status" value="2"/>
</dbReference>
<dbReference type="STRING" id="1925591.BI308_22795"/>